<keyword evidence="5" id="KW-0902">Two-component regulatory system</keyword>
<dbReference type="Pfam" id="PF00072">
    <property type="entry name" value="Response_reg"/>
    <property type="match status" value="1"/>
</dbReference>
<feature type="modified residue" description="Phosphohistidine" evidence="9">
    <location>
        <position position="669"/>
    </location>
</feature>
<evidence type="ECO:0000256" key="10">
    <source>
        <dbReference type="PROSITE-ProRule" id="PRU00169"/>
    </source>
</evidence>
<protein>
    <recommendedName>
        <fullName evidence="8">Virulence sensor protein BvgS</fullName>
        <ecNumber evidence="2">2.7.13.3</ecNumber>
    </recommendedName>
</protein>
<proteinExistence type="predicted"/>
<dbReference type="CDD" id="cd16922">
    <property type="entry name" value="HATPase_EvgS-ArcB-TorS-like"/>
    <property type="match status" value="1"/>
</dbReference>
<evidence type="ECO:0000259" key="14">
    <source>
        <dbReference type="PROSITE" id="PS50894"/>
    </source>
</evidence>
<dbReference type="SMART" id="SM00388">
    <property type="entry name" value="HisKA"/>
    <property type="match status" value="1"/>
</dbReference>
<keyword evidence="4" id="KW-0732">Signal</keyword>
<dbReference type="PROSITE" id="PS50894">
    <property type="entry name" value="HPT"/>
    <property type="match status" value="1"/>
</dbReference>
<comment type="catalytic activity">
    <reaction evidence="1">
        <text>ATP + protein L-histidine = ADP + protein N-phospho-L-histidine.</text>
        <dbReference type="EC" id="2.7.13.3"/>
    </reaction>
</comment>
<dbReference type="EC" id="2.7.13.3" evidence="2"/>
<evidence type="ECO:0000256" key="1">
    <source>
        <dbReference type="ARBA" id="ARBA00000085"/>
    </source>
</evidence>
<dbReference type="InterPro" id="IPR005467">
    <property type="entry name" value="His_kinase_dom"/>
</dbReference>
<gene>
    <name evidence="15" type="ORF">RJN63_14360</name>
</gene>
<dbReference type="PROSITE" id="PS50110">
    <property type="entry name" value="RESPONSE_REGULATORY"/>
    <property type="match status" value="1"/>
</dbReference>
<dbReference type="Pfam" id="PF01627">
    <property type="entry name" value="Hpt"/>
    <property type="match status" value="1"/>
</dbReference>
<dbReference type="SUPFAM" id="SSF55874">
    <property type="entry name" value="ATPase domain of HSP90 chaperone/DNA topoisomerase II/histidine kinase"/>
    <property type="match status" value="1"/>
</dbReference>
<dbReference type="AlphaFoldDB" id="A0AAE4GBT0"/>
<evidence type="ECO:0000256" key="7">
    <source>
        <dbReference type="ARBA" id="ARBA00058004"/>
    </source>
</evidence>
<keyword evidence="3 10" id="KW-0597">Phosphoprotein</keyword>
<evidence type="ECO:0000256" key="9">
    <source>
        <dbReference type="PROSITE-ProRule" id="PRU00110"/>
    </source>
</evidence>
<feature type="domain" description="Histidine kinase" evidence="12">
    <location>
        <begin position="96"/>
        <end position="317"/>
    </location>
</feature>
<evidence type="ECO:0000259" key="13">
    <source>
        <dbReference type="PROSITE" id="PS50110"/>
    </source>
</evidence>
<dbReference type="Pfam" id="PF02518">
    <property type="entry name" value="HATPase_c"/>
    <property type="match status" value="1"/>
</dbReference>
<dbReference type="Gene3D" id="1.20.120.160">
    <property type="entry name" value="HPT domain"/>
    <property type="match status" value="1"/>
</dbReference>
<evidence type="ECO:0000256" key="6">
    <source>
        <dbReference type="ARBA" id="ARBA00023026"/>
    </source>
</evidence>
<keyword evidence="15" id="KW-0547">Nucleotide-binding</keyword>
<dbReference type="RefSeq" id="WP_310836554.1">
    <property type="nucleotide sequence ID" value="NZ_JAVLSM010000003.1"/>
</dbReference>
<dbReference type="SMART" id="SM00387">
    <property type="entry name" value="HATPase_c"/>
    <property type="match status" value="1"/>
</dbReference>
<dbReference type="CDD" id="cd17546">
    <property type="entry name" value="REC_hyHK_CKI1_RcsC-like"/>
    <property type="match status" value="1"/>
</dbReference>
<accession>A0AAE4GBT0</accession>
<dbReference type="SUPFAM" id="SSF52172">
    <property type="entry name" value="CheY-like"/>
    <property type="match status" value="1"/>
</dbReference>
<reference evidence="15" key="1">
    <citation type="submission" date="2023-02" db="EMBL/GenBank/DDBJ databases">
        <title>Description of Herbaspirillum huttiense subsp. nephrolepsisexaltata and Herbaspirillum huttiense subsp. lycopersicon.</title>
        <authorList>
            <person name="Poudel M."/>
            <person name="Sharma A."/>
            <person name="Goss E."/>
            <person name="Tapia J.H."/>
            <person name="Harmon C.M."/>
            <person name="Jones J.B."/>
        </authorList>
    </citation>
    <scope>NUCLEOTIDE SEQUENCE</scope>
    <source>
        <strain evidence="15">NC40101</strain>
    </source>
</reference>
<evidence type="ECO:0000256" key="8">
    <source>
        <dbReference type="ARBA" id="ARBA00070152"/>
    </source>
</evidence>
<evidence type="ECO:0000256" key="4">
    <source>
        <dbReference type="ARBA" id="ARBA00022729"/>
    </source>
</evidence>
<keyword evidence="11" id="KW-0812">Transmembrane</keyword>
<feature type="domain" description="HPt" evidence="14">
    <location>
        <begin position="628"/>
        <end position="723"/>
    </location>
</feature>
<evidence type="ECO:0000256" key="3">
    <source>
        <dbReference type="ARBA" id="ARBA00022553"/>
    </source>
</evidence>
<dbReference type="CDD" id="cd00082">
    <property type="entry name" value="HisKA"/>
    <property type="match status" value="1"/>
</dbReference>
<dbReference type="Gene3D" id="1.10.287.130">
    <property type="match status" value="1"/>
</dbReference>
<dbReference type="SMART" id="SM00448">
    <property type="entry name" value="REC"/>
    <property type="match status" value="1"/>
</dbReference>
<keyword evidence="15" id="KW-0067">ATP-binding</keyword>
<comment type="function">
    <text evidence="7">Member of the two-component regulatory system BvgS/BvgA. Phosphorylates BvgA via a four-step phosphorelay in response to environmental signals.</text>
</comment>
<dbReference type="PROSITE" id="PS50109">
    <property type="entry name" value="HIS_KIN"/>
    <property type="match status" value="1"/>
</dbReference>
<keyword evidence="6" id="KW-0843">Virulence</keyword>
<dbReference type="SUPFAM" id="SSF47226">
    <property type="entry name" value="Histidine-containing phosphotransfer domain, HPT domain"/>
    <property type="match status" value="1"/>
</dbReference>
<dbReference type="FunFam" id="3.30.565.10:FF:000010">
    <property type="entry name" value="Sensor histidine kinase RcsC"/>
    <property type="match status" value="1"/>
</dbReference>
<dbReference type="PANTHER" id="PTHR45339">
    <property type="entry name" value="HYBRID SIGNAL TRANSDUCTION HISTIDINE KINASE J"/>
    <property type="match status" value="1"/>
</dbReference>
<dbReference type="SUPFAM" id="SSF47384">
    <property type="entry name" value="Homodimeric domain of signal transducing histidine kinase"/>
    <property type="match status" value="1"/>
</dbReference>
<dbReference type="InterPro" id="IPR003594">
    <property type="entry name" value="HATPase_dom"/>
</dbReference>
<dbReference type="InterPro" id="IPR036097">
    <property type="entry name" value="HisK_dim/P_sf"/>
</dbReference>
<dbReference type="InterPro" id="IPR001789">
    <property type="entry name" value="Sig_transdc_resp-reg_receiver"/>
</dbReference>
<dbReference type="GO" id="GO:0005886">
    <property type="term" value="C:plasma membrane"/>
    <property type="evidence" value="ECO:0007669"/>
    <property type="project" value="UniProtKB-SubCell"/>
</dbReference>
<dbReference type="InterPro" id="IPR008207">
    <property type="entry name" value="Sig_transdc_His_kin_Hpt_dom"/>
</dbReference>
<feature type="transmembrane region" description="Helical" evidence="11">
    <location>
        <begin position="21"/>
        <end position="39"/>
    </location>
</feature>
<evidence type="ECO:0000259" key="12">
    <source>
        <dbReference type="PROSITE" id="PS50109"/>
    </source>
</evidence>
<evidence type="ECO:0000313" key="15">
    <source>
        <dbReference type="EMBL" id="MDT0338026.1"/>
    </source>
</evidence>
<dbReference type="Gene3D" id="3.40.50.2300">
    <property type="match status" value="1"/>
</dbReference>
<dbReference type="InterPro" id="IPR036890">
    <property type="entry name" value="HATPase_C_sf"/>
</dbReference>
<name>A0AAE4GBT0_9BURK</name>
<dbReference type="PRINTS" id="PR00344">
    <property type="entry name" value="BCTRLSENSOR"/>
</dbReference>
<evidence type="ECO:0000256" key="11">
    <source>
        <dbReference type="SAM" id="Phobius"/>
    </source>
</evidence>
<dbReference type="GO" id="GO:0000155">
    <property type="term" value="F:phosphorelay sensor kinase activity"/>
    <property type="evidence" value="ECO:0007669"/>
    <property type="project" value="InterPro"/>
</dbReference>
<dbReference type="InterPro" id="IPR003661">
    <property type="entry name" value="HisK_dim/P_dom"/>
</dbReference>
<feature type="modified residue" description="4-aspartylphosphate" evidence="10">
    <location>
        <position position="531"/>
    </location>
</feature>
<dbReference type="PANTHER" id="PTHR45339:SF5">
    <property type="entry name" value="HISTIDINE KINASE"/>
    <property type="match status" value="1"/>
</dbReference>
<organism evidence="15">
    <name type="scientific">Herbaspirillum huttiense subsp. nephrolepidis</name>
    <dbReference type="NCBI Taxonomy" id="3075126"/>
    <lineage>
        <taxon>Bacteria</taxon>
        <taxon>Pseudomonadati</taxon>
        <taxon>Pseudomonadota</taxon>
        <taxon>Betaproteobacteria</taxon>
        <taxon>Burkholderiales</taxon>
        <taxon>Oxalobacteraceae</taxon>
        <taxon>Herbaspirillum</taxon>
    </lineage>
</organism>
<dbReference type="InterPro" id="IPR004358">
    <property type="entry name" value="Sig_transdc_His_kin-like_C"/>
</dbReference>
<dbReference type="InterPro" id="IPR036641">
    <property type="entry name" value="HPT_dom_sf"/>
</dbReference>
<feature type="transmembrane region" description="Helical" evidence="11">
    <location>
        <begin position="45"/>
        <end position="66"/>
    </location>
</feature>
<comment type="caution">
    <text evidence="15">The sequence shown here is derived from an EMBL/GenBank/DDBJ whole genome shotgun (WGS) entry which is preliminary data.</text>
</comment>
<feature type="domain" description="Response regulatory" evidence="13">
    <location>
        <begin position="482"/>
        <end position="599"/>
    </location>
</feature>
<dbReference type="InterPro" id="IPR011006">
    <property type="entry name" value="CheY-like_superfamily"/>
</dbReference>
<dbReference type="Gene3D" id="3.30.565.10">
    <property type="entry name" value="Histidine kinase-like ATPase, C-terminal domain"/>
    <property type="match status" value="1"/>
</dbReference>
<evidence type="ECO:0000256" key="2">
    <source>
        <dbReference type="ARBA" id="ARBA00012438"/>
    </source>
</evidence>
<sequence length="733" mass="79155">MPGSTPNDAQHAPARPRDGRLPLALAEAGFAVLTLAALWRANLPPWLIVGLLALWLVRALILLRLLRDHQRAARNLVLAKEAADQAMLTRGAFLSTMSHEIRTPMNAVLGMAGLLRTTRLDTQQAEFAKAIEDSANALLGIVNDVLDFSKIDVGKMDIAVVEFDLLEVVEASAEALSFKAHEKRVRLLAHVDPRLPVRLLGDPGRIRQVLLNLLGNALKFTHVGEVLLRVQALHVSGDHCRVRFEVRDSGIGMDDDTLRRLFSPFSQADNSVTRQYGGTGLGLSICKRLVELMGGKIGVESTPGNGSCFWFELGIPVAQPAQFASRPHAAKKRQVALLETHDASAAMLHEYLRGAGLETVRYSSASDALAALTGPAATATGIDTLIVSSEIRDVPPAAVLARLQAERPTVTCVLLDHGVHGLNIDGKSTSPALQLPLRKQQLLRAVDPLAGGKDAADGELTAARPVRALSHPGQQGQQEQRELLLVEDNVMNQKVAVYQLNAMGYAVDIASNGAEALEKLARRAYALILMDCQMPVLDGYETTRRIRRLQGELAHTPIVAMTANAMAGDREQCLEAGMDDYLTKPLLRSQLAAMLEHYLPAAQEAAADTGAAPVMLDESRLQELFGEDTALAGQMLDMFVEHTTPVMDELARHCQASDPLLGEIQALGHRLAGSCLNLGIQALGQAGRNMELAARQGELAHVRKLAEECASAFAALRQHLKERAGGTHEDSDR</sequence>
<keyword evidence="11" id="KW-0472">Membrane</keyword>
<dbReference type="EMBL" id="JAVRAA010000006">
    <property type="protein sequence ID" value="MDT0338026.1"/>
    <property type="molecule type" value="Genomic_DNA"/>
</dbReference>
<dbReference type="GO" id="GO:0005524">
    <property type="term" value="F:ATP binding"/>
    <property type="evidence" value="ECO:0007669"/>
    <property type="project" value="UniProtKB-KW"/>
</dbReference>
<keyword evidence="11" id="KW-1133">Transmembrane helix</keyword>
<evidence type="ECO:0000256" key="5">
    <source>
        <dbReference type="ARBA" id="ARBA00023012"/>
    </source>
</evidence>
<dbReference type="Pfam" id="PF00512">
    <property type="entry name" value="HisKA"/>
    <property type="match status" value="1"/>
</dbReference>